<gene>
    <name evidence="2" type="ORF">CISIN_1g041134mg</name>
</gene>
<evidence type="ECO:0008006" key="4">
    <source>
        <dbReference type="Google" id="ProtNLM"/>
    </source>
</evidence>
<sequence>CAFHNDCRHYTRDCRTLKKYIEELISKGQLKEFVKVEDKQPQNQNNFLKKDQIENSTSEPEQIVNTIMAPLPLEVHMTKERNVYCKKREIEAPEEFSKKCVKLDVQSEVSFLPQDLKLIQSPHDDALVISIKIGNCLVRRILIDNGSSVNILDDATVEKMRLEQDKIKPFEQPLIGFSGIVTYSDGSLLTDFLVVKATSPYNAILGRQWIHKMRVVPSTYHQVLCYQTIYGIEEIGGDQATTRTCASNGMGKQNRELGSTRNQPWKK</sequence>
<organism evidence="2 3">
    <name type="scientific">Citrus sinensis</name>
    <name type="common">Sweet orange</name>
    <name type="synonym">Citrus aurantium var. sinensis</name>
    <dbReference type="NCBI Taxonomy" id="2711"/>
    <lineage>
        <taxon>Eukaryota</taxon>
        <taxon>Viridiplantae</taxon>
        <taxon>Streptophyta</taxon>
        <taxon>Embryophyta</taxon>
        <taxon>Tracheophyta</taxon>
        <taxon>Spermatophyta</taxon>
        <taxon>Magnoliopsida</taxon>
        <taxon>eudicotyledons</taxon>
        <taxon>Gunneridae</taxon>
        <taxon>Pentapetalae</taxon>
        <taxon>rosids</taxon>
        <taxon>malvids</taxon>
        <taxon>Sapindales</taxon>
        <taxon>Rutaceae</taxon>
        <taxon>Aurantioideae</taxon>
        <taxon>Citrus</taxon>
    </lineage>
</organism>
<reference evidence="2 3" key="1">
    <citation type="submission" date="2014-04" db="EMBL/GenBank/DDBJ databases">
        <authorList>
            <consortium name="International Citrus Genome Consortium"/>
            <person name="Gmitter F."/>
            <person name="Chen C."/>
            <person name="Farmerie W."/>
            <person name="Harkins T."/>
            <person name="Desany B."/>
            <person name="Mohiuddin M."/>
            <person name="Kodira C."/>
            <person name="Borodovsky M."/>
            <person name="Lomsadze A."/>
            <person name="Burns P."/>
            <person name="Jenkins J."/>
            <person name="Prochnik S."/>
            <person name="Shu S."/>
            <person name="Chapman J."/>
            <person name="Pitluck S."/>
            <person name="Schmutz J."/>
            <person name="Rokhsar D."/>
        </authorList>
    </citation>
    <scope>NUCLEOTIDE SEQUENCE</scope>
</reference>
<name>A0A067ESE5_CITSI</name>
<dbReference type="PANTHER" id="PTHR33240">
    <property type="entry name" value="OS08G0508500 PROTEIN"/>
    <property type="match status" value="1"/>
</dbReference>
<dbReference type="SUPFAM" id="SSF50630">
    <property type="entry name" value="Acid proteases"/>
    <property type="match status" value="1"/>
</dbReference>
<dbReference type="PANTHER" id="PTHR33240:SF8">
    <property type="entry name" value="OS03G0439900 PROTEIN"/>
    <property type="match status" value="1"/>
</dbReference>
<keyword evidence="3" id="KW-1185">Reference proteome</keyword>
<accession>A0A067ESE5</accession>
<evidence type="ECO:0000313" key="3">
    <source>
        <dbReference type="Proteomes" id="UP000027120"/>
    </source>
</evidence>
<dbReference type="Gene3D" id="2.40.70.10">
    <property type="entry name" value="Acid Proteases"/>
    <property type="match status" value="1"/>
</dbReference>
<proteinExistence type="predicted"/>
<dbReference type="EMBL" id="KK785006">
    <property type="protein sequence ID" value="KDO53826.1"/>
    <property type="molecule type" value="Genomic_DNA"/>
</dbReference>
<feature type="region of interest" description="Disordered" evidence="1">
    <location>
        <begin position="246"/>
        <end position="267"/>
    </location>
</feature>
<evidence type="ECO:0000256" key="1">
    <source>
        <dbReference type="SAM" id="MobiDB-lite"/>
    </source>
</evidence>
<feature type="non-terminal residue" evidence="2">
    <location>
        <position position="1"/>
    </location>
</feature>
<evidence type="ECO:0000313" key="2">
    <source>
        <dbReference type="EMBL" id="KDO53826.1"/>
    </source>
</evidence>
<dbReference type="InterPro" id="IPR021109">
    <property type="entry name" value="Peptidase_aspartic_dom_sf"/>
</dbReference>
<dbReference type="CDD" id="cd00303">
    <property type="entry name" value="retropepsin_like"/>
    <property type="match status" value="1"/>
</dbReference>
<protein>
    <recommendedName>
        <fullName evidence="4">Peptidase A2 domain-containing protein</fullName>
    </recommendedName>
</protein>
<dbReference type="AlphaFoldDB" id="A0A067ESE5"/>
<dbReference type="Proteomes" id="UP000027120">
    <property type="component" value="Unassembled WGS sequence"/>
</dbReference>